<gene>
    <name evidence="1" type="ORF">AFUS01_LOCUS19583</name>
</gene>
<dbReference type="Proteomes" id="UP000708208">
    <property type="component" value="Unassembled WGS sequence"/>
</dbReference>
<organism evidence="1 2">
    <name type="scientific">Allacma fusca</name>
    <dbReference type="NCBI Taxonomy" id="39272"/>
    <lineage>
        <taxon>Eukaryota</taxon>
        <taxon>Metazoa</taxon>
        <taxon>Ecdysozoa</taxon>
        <taxon>Arthropoda</taxon>
        <taxon>Hexapoda</taxon>
        <taxon>Collembola</taxon>
        <taxon>Symphypleona</taxon>
        <taxon>Sminthuridae</taxon>
        <taxon>Allacma</taxon>
    </lineage>
</organism>
<dbReference type="EMBL" id="CAJVCH010203674">
    <property type="protein sequence ID" value="CAG7730970.1"/>
    <property type="molecule type" value="Genomic_DNA"/>
</dbReference>
<name>A0A8J2P3V4_9HEXA</name>
<evidence type="ECO:0000313" key="2">
    <source>
        <dbReference type="Proteomes" id="UP000708208"/>
    </source>
</evidence>
<evidence type="ECO:0000313" key="1">
    <source>
        <dbReference type="EMBL" id="CAG7730970.1"/>
    </source>
</evidence>
<comment type="caution">
    <text evidence="1">The sequence shown here is derived from an EMBL/GenBank/DDBJ whole genome shotgun (WGS) entry which is preliminary data.</text>
</comment>
<protein>
    <submittedName>
        <fullName evidence="1">Uncharacterized protein</fullName>
    </submittedName>
</protein>
<dbReference type="AlphaFoldDB" id="A0A8J2P3V4"/>
<keyword evidence="2" id="KW-1185">Reference proteome</keyword>
<reference evidence="1" key="1">
    <citation type="submission" date="2021-06" db="EMBL/GenBank/DDBJ databases">
        <authorList>
            <person name="Hodson N. C."/>
            <person name="Mongue J. A."/>
            <person name="Jaron S. K."/>
        </authorList>
    </citation>
    <scope>NUCLEOTIDE SEQUENCE</scope>
</reference>
<sequence>MEANHGKDQGNLGTTASIHLIILIIPQPSFSWLRLAYDEIKLDDMDAPETKDVLSPRNQNTSLAPASTTFTTQGLVNILLYAPKKITRYLRSSYS</sequence>
<proteinExistence type="predicted"/>
<accession>A0A8J2P3V4</accession>